<dbReference type="Proteomes" id="UP001320544">
    <property type="component" value="Chromosome"/>
</dbReference>
<proteinExistence type="predicted"/>
<evidence type="ECO:0000313" key="2">
    <source>
        <dbReference type="Proteomes" id="UP001320544"/>
    </source>
</evidence>
<sequence>MYDPASKAFDVKLLTYKQSFFERLFARRAWKLAARNDVRF</sequence>
<evidence type="ECO:0000313" key="1">
    <source>
        <dbReference type="EMBL" id="BDE97460.1"/>
    </source>
</evidence>
<organism evidence="1 2">
    <name type="scientific">Raoultibacter timonensis</name>
    <dbReference type="NCBI Taxonomy" id="1907662"/>
    <lineage>
        <taxon>Bacteria</taxon>
        <taxon>Bacillati</taxon>
        <taxon>Actinomycetota</taxon>
        <taxon>Coriobacteriia</taxon>
        <taxon>Eggerthellales</taxon>
        <taxon>Eggerthellaceae</taxon>
        <taxon>Raoultibacter</taxon>
    </lineage>
</organism>
<accession>A0ABM7WM30</accession>
<name>A0ABM7WM30_9ACTN</name>
<reference evidence="1 2" key="1">
    <citation type="submission" date="2022-01" db="EMBL/GenBank/DDBJ databases">
        <title>Novel bile acid biosynthetic pathways are enriched in the microbiome of centenarians.</title>
        <authorList>
            <person name="Sato Y."/>
            <person name="Atarashi K."/>
            <person name="Plichta R.D."/>
            <person name="Arai Y."/>
            <person name="Sasajima S."/>
            <person name="Kearney M.S."/>
            <person name="Suda W."/>
            <person name="Takeshita K."/>
            <person name="Sasaki T."/>
            <person name="Okamoto S."/>
            <person name="Skelly N.A."/>
            <person name="Okamura Y."/>
            <person name="Vlamakis H."/>
            <person name="Li Y."/>
            <person name="Tanoue T."/>
            <person name="Takei H."/>
            <person name="Nittono H."/>
            <person name="Narushima S."/>
            <person name="Irie J."/>
            <person name="Itoh H."/>
            <person name="Moriya K."/>
            <person name="Sugiura Y."/>
            <person name="Suematsu M."/>
            <person name="Moritoki N."/>
            <person name="Shibata S."/>
            <person name="Littman R.D."/>
            <person name="Fischbach A.M."/>
            <person name="Uwamino Y."/>
            <person name="Inoue T."/>
            <person name="Honda A."/>
            <person name="Hattori M."/>
            <person name="Murai T."/>
            <person name="Xavier J.R."/>
            <person name="Hirose N."/>
            <person name="Honda K."/>
        </authorList>
    </citation>
    <scope>NUCLEOTIDE SEQUENCE [LARGE SCALE GENOMIC DNA]</scope>
    <source>
        <strain evidence="1 2">CE91-St30</strain>
    </source>
</reference>
<keyword evidence="2" id="KW-1185">Reference proteome</keyword>
<gene>
    <name evidence="1" type="ORF">CE91St30_27930</name>
</gene>
<protein>
    <submittedName>
        <fullName evidence="1">Uncharacterized protein</fullName>
    </submittedName>
</protein>
<dbReference type="EMBL" id="AP025564">
    <property type="protein sequence ID" value="BDE97460.1"/>
    <property type="molecule type" value="Genomic_DNA"/>
</dbReference>
<dbReference type="RefSeq" id="WP_279611932.1">
    <property type="nucleotide sequence ID" value="NZ_AP025564.1"/>
</dbReference>